<evidence type="ECO:0000256" key="2">
    <source>
        <dbReference type="ARBA" id="ARBA00022475"/>
    </source>
</evidence>
<keyword evidence="7" id="KW-0812">Transmembrane</keyword>
<geneLocation type="plasmid" evidence="8 9">
    <name>pPP6</name>
</geneLocation>
<evidence type="ECO:0000256" key="3">
    <source>
        <dbReference type="ARBA" id="ARBA00022519"/>
    </source>
</evidence>
<dbReference type="Proteomes" id="UP001354989">
    <property type="component" value="Plasmid pPP6"/>
</dbReference>
<reference evidence="8 9" key="1">
    <citation type="submission" date="2021-12" db="EMBL/GenBank/DDBJ databases">
        <title>Genome sequencing of bacteria with rrn-lacking chromosome and rrn-plasmid.</title>
        <authorList>
            <person name="Anda M."/>
            <person name="Iwasaki W."/>
        </authorList>
    </citation>
    <scope>NUCLEOTIDE SEQUENCE [LARGE SCALE GENOMIC DNA]</scope>
    <source>
        <strain evidence="8 9">NBRC 101262</strain>
        <plasmid evidence="8 9">pPP6</plasmid>
    </source>
</reference>
<gene>
    <name evidence="8" type="ORF">PEPS_44190</name>
</gene>
<keyword evidence="9" id="KW-1185">Reference proteome</keyword>
<dbReference type="PANTHER" id="PTHR30606:SF10">
    <property type="entry name" value="PHOSPHATIDYLINOSITOL MANNOSIDE ACYLTRANSFERASE"/>
    <property type="match status" value="1"/>
</dbReference>
<dbReference type="PANTHER" id="PTHR30606">
    <property type="entry name" value="LIPID A BIOSYNTHESIS LAUROYL ACYLTRANSFERASE"/>
    <property type="match status" value="1"/>
</dbReference>
<keyword evidence="4" id="KW-0808">Transferase</keyword>
<protein>
    <submittedName>
        <fullName evidence="8">Lipid A biosynthesis acyltransferase</fullName>
    </submittedName>
</protein>
<comment type="subcellular location">
    <subcellularLocation>
        <location evidence="1">Cell inner membrane</location>
    </subcellularLocation>
</comment>
<sequence length="298" mass="34308">MSKWWSGKSKGNPLGYKIFVWCLDVFGLRFTYLILAMVVSYFWVFAPKVFISQYRYFNQRLHKNPFSSVFWVFRNYFSFGQVILDKIAMLSGRGGKLKFEFDGEEHLQTMVNNGKGGILLGAHIGNWAVAGQLLKRINVKVNVVMLDGEVEKIQSVINQQTIEQPFNIIPLKDDLSHVIMIKEALRNNEFVCIHGDRSLSESNTAEVLFMDATAHFPLGPHILAGKFNAPVSFVFAMKSTLSTYHFYASAPQSFKLPRQADAKNNVLMLSLNRYVSALESTLLKYPHQWYNYYNFWNR</sequence>
<feature type="transmembrane region" description="Helical" evidence="7">
    <location>
        <begin position="21"/>
        <end position="46"/>
    </location>
</feature>
<dbReference type="RefSeq" id="WP_338399312.1">
    <property type="nucleotide sequence ID" value="NZ_AP025298.1"/>
</dbReference>
<keyword evidence="3" id="KW-0997">Cell inner membrane</keyword>
<name>A0ABM7VMA3_9BACT</name>
<evidence type="ECO:0000256" key="4">
    <source>
        <dbReference type="ARBA" id="ARBA00022679"/>
    </source>
</evidence>
<dbReference type="Pfam" id="PF03279">
    <property type="entry name" value="Lip_A_acyltrans"/>
    <property type="match status" value="1"/>
</dbReference>
<proteinExistence type="predicted"/>
<evidence type="ECO:0000256" key="7">
    <source>
        <dbReference type="SAM" id="Phobius"/>
    </source>
</evidence>
<evidence type="ECO:0000313" key="9">
    <source>
        <dbReference type="Proteomes" id="UP001354989"/>
    </source>
</evidence>
<evidence type="ECO:0000256" key="6">
    <source>
        <dbReference type="ARBA" id="ARBA00023315"/>
    </source>
</evidence>
<dbReference type="CDD" id="cd07984">
    <property type="entry name" value="LPLAT_LABLAT-like"/>
    <property type="match status" value="1"/>
</dbReference>
<dbReference type="GO" id="GO:0016746">
    <property type="term" value="F:acyltransferase activity"/>
    <property type="evidence" value="ECO:0007669"/>
    <property type="project" value="UniProtKB-KW"/>
</dbReference>
<evidence type="ECO:0000256" key="5">
    <source>
        <dbReference type="ARBA" id="ARBA00023136"/>
    </source>
</evidence>
<keyword evidence="7" id="KW-1133">Transmembrane helix</keyword>
<keyword evidence="6 8" id="KW-0012">Acyltransferase</keyword>
<keyword evidence="5 7" id="KW-0472">Membrane</keyword>
<organism evidence="8 9">
    <name type="scientific">Persicobacter psychrovividus</name>
    <dbReference type="NCBI Taxonomy" id="387638"/>
    <lineage>
        <taxon>Bacteria</taxon>
        <taxon>Pseudomonadati</taxon>
        <taxon>Bacteroidota</taxon>
        <taxon>Cytophagia</taxon>
        <taxon>Cytophagales</taxon>
        <taxon>Persicobacteraceae</taxon>
        <taxon>Persicobacter</taxon>
    </lineage>
</organism>
<keyword evidence="8" id="KW-0614">Plasmid</keyword>
<dbReference type="InterPro" id="IPR004960">
    <property type="entry name" value="LipA_acyltrans"/>
</dbReference>
<evidence type="ECO:0000313" key="8">
    <source>
        <dbReference type="EMBL" id="BDD02139.1"/>
    </source>
</evidence>
<dbReference type="EMBL" id="AP025298">
    <property type="protein sequence ID" value="BDD02139.1"/>
    <property type="molecule type" value="Genomic_DNA"/>
</dbReference>
<keyword evidence="2" id="KW-1003">Cell membrane</keyword>
<accession>A0ABM7VMA3</accession>
<evidence type="ECO:0000256" key="1">
    <source>
        <dbReference type="ARBA" id="ARBA00004533"/>
    </source>
</evidence>